<evidence type="ECO:0000313" key="12">
    <source>
        <dbReference type="EMBL" id="KAL1873611.1"/>
    </source>
</evidence>
<sequence>MTWKIKDDGETPREVYNWKMYLASICSGFGGALFGYDNAFLGGTLALPAFRSQFGLTGLSTNAVNNLSSNIIITFQAGCFVACFMSLPLAETIGRRWTLIIASAVFSVGAALQLTGHIAELYPGRFLTGLGVGPLTVVVPLYISEISAPAFRGRCIGLFEVAYQLGGLLGFWINYGASLHIPASNPTQWRLPVAMQLPLIGVFFIGCIFLPETPRFLIKRNRFERAASVLSYLRNLDASHPYIQRELANIQDEVQMERTLMGVTADTSRMQVAKKTLRDCLRPKIAYRISVGLVTQFFGQLSGINGINYYSPEIFKSLGVVGTSTGLFATGIYGVVKFTTAFISYFFLVDRVGRKTLLLAGAAVMFVSHIFLGAYIKVAGPGTGGDAQITSGGIAACAFVYIYVIGFVSSFAGVPFILSAETVPINVRAISACLSGATQWLFNLVITKATPYLISSIGFGTFFFFAGWVLLGAVYVWFFVPETRGIPLEHMARAFGHEDNIQDHGLYEQDKRVTDDAASAQEIDRV</sequence>
<keyword evidence="7 10" id="KW-0472">Membrane</keyword>
<feature type="transmembrane region" description="Helical" evidence="10">
    <location>
        <begin position="425"/>
        <end position="446"/>
    </location>
</feature>
<evidence type="ECO:0000256" key="6">
    <source>
        <dbReference type="ARBA" id="ARBA00022989"/>
    </source>
</evidence>
<feature type="domain" description="Major facilitator superfamily (MFS) profile" evidence="11">
    <location>
        <begin position="23"/>
        <end position="484"/>
    </location>
</feature>
<evidence type="ECO:0000256" key="10">
    <source>
        <dbReference type="SAM" id="Phobius"/>
    </source>
</evidence>
<dbReference type="EMBL" id="JAZHXJ010000118">
    <property type="protein sequence ID" value="KAL1873611.1"/>
    <property type="molecule type" value="Genomic_DNA"/>
</dbReference>
<feature type="transmembrane region" description="Helical" evidence="10">
    <location>
        <begin position="398"/>
        <end position="418"/>
    </location>
</feature>
<evidence type="ECO:0000256" key="9">
    <source>
        <dbReference type="RuleBase" id="RU003346"/>
    </source>
</evidence>
<dbReference type="Gene3D" id="1.20.1250.20">
    <property type="entry name" value="MFS general substrate transporter like domains"/>
    <property type="match status" value="2"/>
</dbReference>
<feature type="transmembrane region" description="Helical" evidence="10">
    <location>
        <begin position="125"/>
        <end position="143"/>
    </location>
</feature>
<dbReference type="InterPro" id="IPR050360">
    <property type="entry name" value="MFS_Sugar_Transporters"/>
</dbReference>
<keyword evidence="4 10" id="KW-0812">Transmembrane</keyword>
<dbReference type="InterPro" id="IPR036259">
    <property type="entry name" value="MFS_trans_sf"/>
</dbReference>
<dbReference type="PROSITE" id="PS50850">
    <property type="entry name" value="MFS"/>
    <property type="match status" value="1"/>
</dbReference>
<feature type="transmembrane region" description="Helical" evidence="10">
    <location>
        <begin position="193"/>
        <end position="210"/>
    </location>
</feature>
<evidence type="ECO:0000256" key="3">
    <source>
        <dbReference type="ARBA" id="ARBA00022448"/>
    </source>
</evidence>
<keyword evidence="5" id="KW-0672">Quinate metabolism</keyword>
<feature type="transmembrane region" description="Helical" evidence="10">
    <location>
        <begin position="452"/>
        <end position="480"/>
    </location>
</feature>
<reference evidence="12 13" key="1">
    <citation type="journal article" date="2024" name="Commun. Biol.">
        <title>Comparative genomic analysis of thermophilic fungi reveals convergent evolutionary adaptations and gene losses.</title>
        <authorList>
            <person name="Steindorff A.S."/>
            <person name="Aguilar-Pontes M.V."/>
            <person name="Robinson A.J."/>
            <person name="Andreopoulos B."/>
            <person name="LaButti K."/>
            <person name="Kuo A."/>
            <person name="Mondo S."/>
            <person name="Riley R."/>
            <person name="Otillar R."/>
            <person name="Haridas S."/>
            <person name="Lipzen A."/>
            <person name="Grimwood J."/>
            <person name="Schmutz J."/>
            <person name="Clum A."/>
            <person name="Reid I.D."/>
            <person name="Moisan M.C."/>
            <person name="Butler G."/>
            <person name="Nguyen T.T.M."/>
            <person name="Dewar K."/>
            <person name="Conant G."/>
            <person name="Drula E."/>
            <person name="Henrissat B."/>
            <person name="Hansel C."/>
            <person name="Singer S."/>
            <person name="Hutchinson M.I."/>
            <person name="de Vries R.P."/>
            <person name="Natvig D.O."/>
            <person name="Powell A.J."/>
            <person name="Tsang A."/>
            <person name="Grigoriev I.V."/>
        </authorList>
    </citation>
    <scope>NUCLEOTIDE SEQUENCE [LARGE SCALE GENOMIC DNA]</scope>
    <source>
        <strain evidence="12 13">ATCC 24622</strain>
    </source>
</reference>
<evidence type="ECO:0000256" key="2">
    <source>
        <dbReference type="ARBA" id="ARBA00010992"/>
    </source>
</evidence>
<dbReference type="PANTHER" id="PTHR48022">
    <property type="entry name" value="PLASTIDIC GLUCOSE TRANSPORTER 4"/>
    <property type="match status" value="1"/>
</dbReference>
<dbReference type="InterPro" id="IPR005828">
    <property type="entry name" value="MFS_sugar_transport-like"/>
</dbReference>
<comment type="similarity">
    <text evidence="2 9">Belongs to the major facilitator superfamily. Sugar transporter (TC 2.A.1.1) family.</text>
</comment>
<gene>
    <name evidence="12" type="ORF">VTK73DRAFT_798</name>
</gene>
<feature type="transmembrane region" description="Helical" evidence="10">
    <location>
        <begin position="155"/>
        <end position="173"/>
    </location>
</feature>
<comment type="caution">
    <text evidence="12">The sequence shown here is derived from an EMBL/GenBank/DDBJ whole genome shotgun (WGS) entry which is preliminary data.</text>
</comment>
<evidence type="ECO:0000256" key="8">
    <source>
        <dbReference type="ARBA" id="ARBA00043213"/>
    </source>
</evidence>
<evidence type="ECO:0000256" key="4">
    <source>
        <dbReference type="ARBA" id="ARBA00022692"/>
    </source>
</evidence>
<keyword evidence="6 10" id="KW-1133">Transmembrane helix</keyword>
<feature type="transmembrane region" description="Helical" evidence="10">
    <location>
        <begin position="21"/>
        <end position="47"/>
    </location>
</feature>
<feature type="transmembrane region" description="Helical" evidence="10">
    <location>
        <begin position="356"/>
        <end position="378"/>
    </location>
</feature>
<proteinExistence type="inferred from homology"/>
<evidence type="ECO:0000256" key="1">
    <source>
        <dbReference type="ARBA" id="ARBA00004141"/>
    </source>
</evidence>
<keyword evidence="13" id="KW-1185">Reference proteome</keyword>
<feature type="transmembrane region" description="Helical" evidence="10">
    <location>
        <begin position="327"/>
        <end position="349"/>
    </location>
</feature>
<dbReference type="InterPro" id="IPR003663">
    <property type="entry name" value="Sugar/inositol_transpt"/>
</dbReference>
<dbReference type="PANTHER" id="PTHR48022:SF34">
    <property type="entry name" value="MAJOR FACILITATOR SUPERFAMILY (MFS) PROFILE DOMAIN-CONTAINING PROTEIN-RELATED"/>
    <property type="match status" value="1"/>
</dbReference>
<dbReference type="Pfam" id="PF00083">
    <property type="entry name" value="Sugar_tr"/>
    <property type="match status" value="1"/>
</dbReference>
<evidence type="ECO:0000256" key="5">
    <source>
        <dbReference type="ARBA" id="ARBA00022911"/>
    </source>
</evidence>
<comment type="subcellular location">
    <subcellularLocation>
        <location evidence="1">Membrane</location>
        <topology evidence="1">Multi-pass membrane protein</topology>
    </subcellularLocation>
</comment>
<dbReference type="PRINTS" id="PR00171">
    <property type="entry name" value="SUGRTRNSPORT"/>
</dbReference>
<keyword evidence="3 9" id="KW-0813">Transport</keyword>
<accession>A0ABR3XCY5</accession>
<name>A0ABR3XCY5_9PEZI</name>
<dbReference type="InterPro" id="IPR020846">
    <property type="entry name" value="MFS_dom"/>
</dbReference>
<feature type="transmembrane region" description="Helical" evidence="10">
    <location>
        <begin position="97"/>
        <end position="119"/>
    </location>
</feature>
<feature type="transmembrane region" description="Helical" evidence="10">
    <location>
        <begin position="67"/>
        <end position="90"/>
    </location>
</feature>
<dbReference type="SUPFAM" id="SSF103473">
    <property type="entry name" value="MFS general substrate transporter"/>
    <property type="match status" value="1"/>
</dbReference>
<organism evidence="12 13">
    <name type="scientific">Phialemonium thermophilum</name>
    <dbReference type="NCBI Taxonomy" id="223376"/>
    <lineage>
        <taxon>Eukaryota</taxon>
        <taxon>Fungi</taxon>
        <taxon>Dikarya</taxon>
        <taxon>Ascomycota</taxon>
        <taxon>Pezizomycotina</taxon>
        <taxon>Sordariomycetes</taxon>
        <taxon>Sordariomycetidae</taxon>
        <taxon>Cephalothecales</taxon>
        <taxon>Cephalothecaceae</taxon>
        <taxon>Phialemonium</taxon>
    </lineage>
</organism>
<dbReference type="Proteomes" id="UP001586593">
    <property type="component" value="Unassembled WGS sequence"/>
</dbReference>
<protein>
    <recommendedName>
        <fullName evidence="8">Quinate transporter</fullName>
    </recommendedName>
</protein>
<evidence type="ECO:0000259" key="11">
    <source>
        <dbReference type="PROSITE" id="PS50850"/>
    </source>
</evidence>
<evidence type="ECO:0000256" key="7">
    <source>
        <dbReference type="ARBA" id="ARBA00023136"/>
    </source>
</evidence>
<evidence type="ECO:0000313" key="13">
    <source>
        <dbReference type="Proteomes" id="UP001586593"/>
    </source>
</evidence>
<dbReference type="NCBIfam" id="TIGR00879">
    <property type="entry name" value="SP"/>
    <property type="match status" value="1"/>
</dbReference>
<feature type="transmembrane region" description="Helical" evidence="10">
    <location>
        <begin position="285"/>
        <end position="307"/>
    </location>
</feature>